<protein>
    <recommendedName>
        <fullName evidence="5">GCF C-terminal domain-containing protein</fullName>
    </recommendedName>
</protein>
<dbReference type="GO" id="GO:0000390">
    <property type="term" value="P:spliceosomal complex disassembly"/>
    <property type="evidence" value="ECO:0007669"/>
    <property type="project" value="InterPro"/>
</dbReference>
<dbReference type="Pfam" id="PF07842">
    <property type="entry name" value="GCFC"/>
    <property type="match status" value="1"/>
</dbReference>
<dbReference type="OrthoDB" id="429427at2759"/>
<feature type="region of interest" description="Disordered" evidence="4">
    <location>
        <begin position="569"/>
        <end position="613"/>
    </location>
</feature>
<feature type="domain" description="GCF C-terminal" evidence="5">
    <location>
        <begin position="644"/>
        <end position="865"/>
    </location>
</feature>
<dbReference type="Pfam" id="PF15458">
    <property type="entry name" value="NTR2"/>
    <property type="match status" value="1"/>
</dbReference>
<dbReference type="PANTHER" id="PTHR12214:SF0">
    <property type="entry name" value="LD29489P"/>
    <property type="match status" value="1"/>
</dbReference>
<dbReference type="InterPro" id="IPR012890">
    <property type="entry name" value="GCFC2-like"/>
</dbReference>
<feature type="compositionally biased region" description="Low complexity" evidence="4">
    <location>
        <begin position="102"/>
        <end position="116"/>
    </location>
</feature>
<evidence type="ECO:0000256" key="1">
    <source>
        <dbReference type="ARBA" id="ARBA00004123"/>
    </source>
</evidence>
<sequence>MSSKSKNFRRRADDDDENNEDNGTNGGGVPSKAKANANAIKSSSKPTPSEKSKKTHQKLLSFAEDDEDSESPFSRPPKSSSSSRLARHTSSHKIVSGKDRVGSSPASVPVPSNVQPQAGQYTKEALLELQKNTRTLASSSSRLRPSASDLKPASTSEPVIVLKGLVKPVLGTGKDDEMNEDKLRTDQEADSLKRHKDDAERRLGLMGIGKREALEEKDSGIPDQEMINAIRAKRERLRQSRAAAPDYISLDGGSNHGAAEGLSDEEPEFQTRIAMLGEVGSAKKGVFEDVDERAVRAGHLTVEDDEDEEERKWEEEQFRKGLGKRMDEGTGAVSRSVITAQSAQPQSYMYTTPVSYSSVASIATGPPSIGGVIGGLPMGETMSISQQAEIAKQALRDNMRRLRETHGKTTTSLARADENVSTSLRNITDLEKSLSGAGEKYIFMQKLRDFISVICDFLQCSKPAPFRKAVEHKAPYIEELEEQTQELHKKRASAILERRAADIDDELPEIQAAVDAAMSVLNKGGSNAATVAAATSAALAASAAIRQQKNLPVKLDDFGRDLNLQKRMDMDRRAAARQRRRARSDSKRMSAVKNNVSYTKIEGESSTDESDDESEAYKSSRDLLLQTAEGIFSDAAQEYSQLSLVKERFEKWKRLYPGSYRDAYMSLSIPAIFSPYVRLELLKWDPLHEDVDFYDMRWSSHSRHFVFLIGILYLCRHSLLFDYGVPENGSEFSPDDADADLVPGLVEKVALPILHHDIAHCWDMLSARETKNAVSATSLIVNYVPASSEALKELIATIRDRLAEAVSDLVVPAWSAVVMKAVPNAARMAAYRFGVAVRLMRNICMWKDILAMPVLEKLALDELLGRKVLPHVQNLTPEIHDAITRTERIIASLSGVWAGASVMGARSGRLQPLVDYVKTLGKTLEKRHVSETETSGLARRLKKMLVELNEYDEARAISRTFHLKEAL</sequence>
<comment type="subcellular location">
    <subcellularLocation>
        <location evidence="1">Nucleus</location>
    </subcellularLocation>
</comment>
<dbReference type="GO" id="GO:0003677">
    <property type="term" value="F:DNA binding"/>
    <property type="evidence" value="ECO:0007669"/>
    <property type="project" value="InterPro"/>
</dbReference>
<dbReference type="InterPro" id="IPR028211">
    <property type="entry name" value="Ntr2"/>
</dbReference>
<reference evidence="6" key="1">
    <citation type="submission" date="2022-04" db="EMBL/GenBank/DDBJ databases">
        <title>Carnegiea gigantea Genome sequencing and assembly v2.</title>
        <authorList>
            <person name="Copetti D."/>
            <person name="Sanderson M.J."/>
            <person name="Burquez A."/>
            <person name="Wojciechowski M.F."/>
        </authorList>
    </citation>
    <scope>NUCLEOTIDE SEQUENCE</scope>
    <source>
        <strain evidence="6">SGP5-SGP5p</strain>
        <tissue evidence="6">Aerial part</tissue>
    </source>
</reference>
<feature type="compositionally biased region" description="Basic and acidic residues" evidence="4">
    <location>
        <begin position="173"/>
        <end position="198"/>
    </location>
</feature>
<evidence type="ECO:0000313" key="7">
    <source>
        <dbReference type="Proteomes" id="UP001153076"/>
    </source>
</evidence>
<accession>A0A9Q1GUQ6</accession>
<gene>
    <name evidence="6" type="ORF">Cgig2_011792</name>
</gene>
<dbReference type="EMBL" id="JAKOGI010001446">
    <property type="protein sequence ID" value="KAJ8425589.1"/>
    <property type="molecule type" value="Genomic_DNA"/>
</dbReference>
<comment type="similarity">
    <text evidence="2">Belongs to the GCF family.</text>
</comment>
<evidence type="ECO:0000313" key="6">
    <source>
        <dbReference type="EMBL" id="KAJ8425589.1"/>
    </source>
</evidence>
<feature type="compositionally biased region" description="Low complexity" evidence="4">
    <location>
        <begin position="71"/>
        <end position="84"/>
    </location>
</feature>
<organism evidence="6 7">
    <name type="scientific">Carnegiea gigantea</name>
    <dbReference type="NCBI Taxonomy" id="171969"/>
    <lineage>
        <taxon>Eukaryota</taxon>
        <taxon>Viridiplantae</taxon>
        <taxon>Streptophyta</taxon>
        <taxon>Embryophyta</taxon>
        <taxon>Tracheophyta</taxon>
        <taxon>Spermatophyta</taxon>
        <taxon>Magnoliopsida</taxon>
        <taxon>eudicotyledons</taxon>
        <taxon>Gunneridae</taxon>
        <taxon>Pentapetalae</taxon>
        <taxon>Caryophyllales</taxon>
        <taxon>Cactineae</taxon>
        <taxon>Cactaceae</taxon>
        <taxon>Cactoideae</taxon>
        <taxon>Echinocereeae</taxon>
        <taxon>Carnegiea</taxon>
    </lineage>
</organism>
<evidence type="ECO:0000259" key="5">
    <source>
        <dbReference type="Pfam" id="PF07842"/>
    </source>
</evidence>
<proteinExistence type="inferred from homology"/>
<evidence type="ECO:0000256" key="4">
    <source>
        <dbReference type="SAM" id="MobiDB-lite"/>
    </source>
</evidence>
<keyword evidence="3" id="KW-0539">Nucleus</keyword>
<feature type="region of interest" description="Disordered" evidence="4">
    <location>
        <begin position="170"/>
        <end position="198"/>
    </location>
</feature>
<dbReference type="InterPro" id="IPR022783">
    <property type="entry name" value="GCFC_dom"/>
</dbReference>
<comment type="caution">
    <text evidence="6">The sequence shown here is derived from an EMBL/GenBank/DDBJ whole genome shotgun (WGS) entry which is preliminary data.</text>
</comment>
<evidence type="ECO:0000256" key="2">
    <source>
        <dbReference type="ARBA" id="ARBA00010801"/>
    </source>
</evidence>
<feature type="compositionally biased region" description="Low complexity" evidence="4">
    <location>
        <begin position="136"/>
        <end position="148"/>
    </location>
</feature>
<dbReference type="Proteomes" id="UP001153076">
    <property type="component" value="Unassembled WGS sequence"/>
</dbReference>
<dbReference type="PANTHER" id="PTHR12214">
    <property type="entry name" value="GC-RICH SEQUENCE DNA-BINDING FACTOR"/>
    <property type="match status" value="1"/>
</dbReference>
<keyword evidence="7" id="KW-1185">Reference proteome</keyword>
<name>A0A9Q1GUQ6_9CARY</name>
<feature type="region of interest" description="Disordered" evidence="4">
    <location>
        <begin position="1"/>
        <end position="154"/>
    </location>
</feature>
<feature type="compositionally biased region" description="Low complexity" evidence="4">
    <location>
        <begin position="31"/>
        <end position="49"/>
    </location>
</feature>
<dbReference type="GO" id="GO:0071008">
    <property type="term" value="C:U2-type post-mRNA release spliceosomal complex"/>
    <property type="evidence" value="ECO:0007669"/>
    <property type="project" value="InterPro"/>
</dbReference>
<dbReference type="AlphaFoldDB" id="A0A9Q1GUQ6"/>
<evidence type="ECO:0000256" key="3">
    <source>
        <dbReference type="ARBA" id="ARBA00023242"/>
    </source>
</evidence>